<reference evidence="1 2" key="1">
    <citation type="submission" date="2024-01" db="EMBL/GenBank/DDBJ databases">
        <title>The complete chloroplast genome sequence of Lithospermum erythrorhizon: insights into the phylogenetic relationship among Boraginaceae species and the maternal lineages of purple gromwells.</title>
        <authorList>
            <person name="Okada T."/>
            <person name="Watanabe K."/>
        </authorList>
    </citation>
    <scope>NUCLEOTIDE SEQUENCE [LARGE SCALE GENOMIC DNA]</scope>
</reference>
<dbReference type="Proteomes" id="UP001454036">
    <property type="component" value="Unassembled WGS sequence"/>
</dbReference>
<dbReference type="EMBL" id="BAABME010041674">
    <property type="protein sequence ID" value="GAA0172834.1"/>
    <property type="molecule type" value="Genomic_DNA"/>
</dbReference>
<gene>
    <name evidence="1" type="ORF">LIER_43932</name>
</gene>
<sequence length="122" mass="13510">MRRGKNARRRRRGKGRVCGHLLGADGRDTIAENGRHLLTQLTTNRGSSGAVSSCRSMGGIRRRNIQSAVDVEVSISWINGGRRTLLRGRRPVSGLISGHRATGDARKRGVDYKSLEVDQREY</sequence>
<organism evidence="1 2">
    <name type="scientific">Lithospermum erythrorhizon</name>
    <name type="common">Purple gromwell</name>
    <name type="synonym">Lithospermum officinale var. erythrorhizon</name>
    <dbReference type="NCBI Taxonomy" id="34254"/>
    <lineage>
        <taxon>Eukaryota</taxon>
        <taxon>Viridiplantae</taxon>
        <taxon>Streptophyta</taxon>
        <taxon>Embryophyta</taxon>
        <taxon>Tracheophyta</taxon>
        <taxon>Spermatophyta</taxon>
        <taxon>Magnoliopsida</taxon>
        <taxon>eudicotyledons</taxon>
        <taxon>Gunneridae</taxon>
        <taxon>Pentapetalae</taxon>
        <taxon>asterids</taxon>
        <taxon>lamiids</taxon>
        <taxon>Boraginales</taxon>
        <taxon>Boraginaceae</taxon>
        <taxon>Boraginoideae</taxon>
        <taxon>Lithospermeae</taxon>
        <taxon>Lithospermum</taxon>
    </lineage>
</organism>
<name>A0AAV3R8V9_LITER</name>
<accession>A0AAV3R8V9</accession>
<proteinExistence type="predicted"/>
<evidence type="ECO:0000313" key="2">
    <source>
        <dbReference type="Proteomes" id="UP001454036"/>
    </source>
</evidence>
<protein>
    <submittedName>
        <fullName evidence="1">Uncharacterized protein</fullName>
    </submittedName>
</protein>
<keyword evidence="2" id="KW-1185">Reference proteome</keyword>
<dbReference type="AlphaFoldDB" id="A0AAV3R8V9"/>
<comment type="caution">
    <text evidence="1">The sequence shown here is derived from an EMBL/GenBank/DDBJ whole genome shotgun (WGS) entry which is preliminary data.</text>
</comment>
<evidence type="ECO:0000313" key="1">
    <source>
        <dbReference type="EMBL" id="GAA0172834.1"/>
    </source>
</evidence>